<dbReference type="EMBL" id="CP104067">
    <property type="protein sequence ID" value="WAH41908.1"/>
    <property type="molecule type" value="Genomic_DNA"/>
</dbReference>
<keyword evidence="10" id="KW-1185">Reference proteome</keyword>
<keyword evidence="5 7" id="KW-1133">Transmembrane helix</keyword>
<evidence type="ECO:0000256" key="6">
    <source>
        <dbReference type="ARBA" id="ARBA00023136"/>
    </source>
</evidence>
<dbReference type="InterPro" id="IPR006037">
    <property type="entry name" value="RCK_C"/>
</dbReference>
<gene>
    <name evidence="9" type="ORF">NZD89_27535</name>
</gene>
<protein>
    <submittedName>
        <fullName evidence="9">SLC13 family permease</fullName>
    </submittedName>
</protein>
<sequence>MAHSSFTLAGWETLGILLVVMIMLVSNRVRVDFIGVFILLALGITGVVSDKDLYSGFGNEAIIVIATMLALGQALIRSGITDTLSIWITRVAGRSERRLLSLLMLVGGLMSSIISDLAFVSIFLPVVLGFERHLKIRISRILLPLAITSMMGGLMTMVGSASSIVANQLLAKAHIHPLPLFSIFPVGLCLMATAMLVILTIGRFLLPNTEATSSRGSIGIDEYLTELHILPGSDWDGRELRDIRFFREHGINVVRVLRDDPVQFPQADTVLRAGDILLVQAHRDELLKIDDTRDFSVQSDVHESLEDTPVGLVAEALVRQGSDFANRTLEELDFRHRYEVAVLALWRNGQTITQRLAHVAMQPGDMLLLQGHKDNIRSLSEDEGLLMLSAESHTPRVRRKGILSLLILALTFALAAFNILPIDIAGLLGLGLMVILQILSFEQVYRSMEWHILVFVAAMIPLGQAMAQTGILGFLSDEIARMVGHFGPYALLAVCFAITALLTQVMSNTPTTLLLTPVMVKTATSLHYSPLPFVVTVIVAVTASPITYISHKVFLVIMEPGGYRYQDYARLGVPLTVCFFVITLLLVPVIWPFSAVA</sequence>
<feature type="transmembrane region" description="Helical" evidence="7">
    <location>
        <begin position="405"/>
        <end position="438"/>
    </location>
</feature>
<dbReference type="Proteomes" id="UP001164761">
    <property type="component" value="Chromosome"/>
</dbReference>
<dbReference type="Pfam" id="PF02080">
    <property type="entry name" value="TrkA_C"/>
    <property type="match status" value="2"/>
</dbReference>
<feature type="transmembrane region" description="Helical" evidence="7">
    <location>
        <begin position="31"/>
        <end position="49"/>
    </location>
</feature>
<keyword evidence="2" id="KW-0813">Transport</keyword>
<dbReference type="PROSITE" id="PS51202">
    <property type="entry name" value="RCK_C"/>
    <property type="match status" value="2"/>
</dbReference>
<dbReference type="RefSeq" id="WP_268005807.1">
    <property type="nucleotide sequence ID" value="NZ_CP104067.1"/>
</dbReference>
<evidence type="ECO:0000313" key="9">
    <source>
        <dbReference type="EMBL" id="WAH41908.1"/>
    </source>
</evidence>
<accession>A0ABY6ZGB3</accession>
<feature type="transmembrane region" description="Helical" evidence="7">
    <location>
        <begin position="486"/>
        <end position="506"/>
    </location>
</feature>
<evidence type="ECO:0000313" key="10">
    <source>
        <dbReference type="Proteomes" id="UP001164761"/>
    </source>
</evidence>
<dbReference type="Gene3D" id="3.30.70.1450">
    <property type="entry name" value="Regulator of K+ conductance, C-terminal domain"/>
    <property type="match status" value="2"/>
</dbReference>
<feature type="transmembrane region" description="Helical" evidence="7">
    <location>
        <begin position="450"/>
        <end position="474"/>
    </location>
</feature>
<dbReference type="PANTHER" id="PTHR43652">
    <property type="entry name" value="BASIC AMINO ACID ANTIPORTER YFCC-RELATED"/>
    <property type="match status" value="1"/>
</dbReference>
<evidence type="ECO:0000256" key="1">
    <source>
        <dbReference type="ARBA" id="ARBA00004141"/>
    </source>
</evidence>
<evidence type="ECO:0000256" key="5">
    <source>
        <dbReference type="ARBA" id="ARBA00022989"/>
    </source>
</evidence>
<name>A0ABY6ZGB3_9BACL</name>
<feature type="domain" description="RCK C-terminal" evidence="8">
    <location>
        <begin position="210"/>
        <end position="295"/>
    </location>
</feature>
<feature type="transmembrane region" description="Helical" evidence="7">
    <location>
        <begin position="61"/>
        <end position="80"/>
    </location>
</feature>
<dbReference type="Pfam" id="PF03600">
    <property type="entry name" value="CitMHS"/>
    <property type="match status" value="1"/>
</dbReference>
<dbReference type="InterPro" id="IPR036721">
    <property type="entry name" value="RCK_C_sf"/>
</dbReference>
<feature type="transmembrane region" description="Helical" evidence="7">
    <location>
        <begin position="142"/>
        <end position="166"/>
    </location>
</feature>
<dbReference type="PANTHER" id="PTHR43652:SF2">
    <property type="entry name" value="BASIC AMINO ACID ANTIPORTER YFCC-RELATED"/>
    <property type="match status" value="1"/>
</dbReference>
<proteinExistence type="predicted"/>
<organism evidence="9 10">
    <name type="scientific">Alicyclobacillus fastidiosus</name>
    <dbReference type="NCBI Taxonomy" id="392011"/>
    <lineage>
        <taxon>Bacteria</taxon>
        <taxon>Bacillati</taxon>
        <taxon>Bacillota</taxon>
        <taxon>Bacilli</taxon>
        <taxon>Bacillales</taxon>
        <taxon>Alicyclobacillaceae</taxon>
        <taxon>Alicyclobacillus</taxon>
    </lineage>
</organism>
<dbReference type="SUPFAM" id="SSF116726">
    <property type="entry name" value="TrkA C-terminal domain-like"/>
    <property type="match status" value="2"/>
</dbReference>
<feature type="domain" description="RCK C-terminal" evidence="8">
    <location>
        <begin position="300"/>
        <end position="385"/>
    </location>
</feature>
<evidence type="ECO:0000256" key="2">
    <source>
        <dbReference type="ARBA" id="ARBA00022448"/>
    </source>
</evidence>
<keyword evidence="4" id="KW-0677">Repeat</keyword>
<comment type="subcellular location">
    <subcellularLocation>
        <location evidence="1">Membrane</location>
        <topology evidence="1">Multi-pass membrane protein</topology>
    </subcellularLocation>
</comment>
<evidence type="ECO:0000256" key="7">
    <source>
        <dbReference type="SAM" id="Phobius"/>
    </source>
</evidence>
<keyword evidence="3 7" id="KW-0812">Transmembrane</keyword>
<dbReference type="InterPro" id="IPR004680">
    <property type="entry name" value="Cit_transptr-like_dom"/>
</dbReference>
<feature type="transmembrane region" description="Helical" evidence="7">
    <location>
        <begin position="571"/>
        <end position="591"/>
    </location>
</feature>
<feature type="transmembrane region" description="Helical" evidence="7">
    <location>
        <begin position="526"/>
        <end position="550"/>
    </location>
</feature>
<feature type="transmembrane region" description="Helical" evidence="7">
    <location>
        <begin position="7"/>
        <end position="25"/>
    </location>
</feature>
<evidence type="ECO:0000256" key="4">
    <source>
        <dbReference type="ARBA" id="ARBA00022737"/>
    </source>
</evidence>
<keyword evidence="6 7" id="KW-0472">Membrane</keyword>
<feature type="transmembrane region" description="Helical" evidence="7">
    <location>
        <begin position="178"/>
        <end position="206"/>
    </location>
</feature>
<dbReference type="InterPro" id="IPR051679">
    <property type="entry name" value="DASS-Related_Transporters"/>
</dbReference>
<reference evidence="9" key="1">
    <citation type="submission" date="2022-08" db="EMBL/GenBank/DDBJ databases">
        <title>Alicyclobacillus fastidiosus DSM 17978, complete genome.</title>
        <authorList>
            <person name="Wang Q."/>
            <person name="Cai R."/>
            <person name="Wang Z."/>
        </authorList>
    </citation>
    <scope>NUCLEOTIDE SEQUENCE</scope>
    <source>
        <strain evidence="9">DSM 17978</strain>
    </source>
</reference>
<evidence type="ECO:0000259" key="8">
    <source>
        <dbReference type="PROSITE" id="PS51202"/>
    </source>
</evidence>
<feature type="transmembrane region" description="Helical" evidence="7">
    <location>
        <begin position="100"/>
        <end position="130"/>
    </location>
</feature>
<evidence type="ECO:0000256" key="3">
    <source>
        <dbReference type="ARBA" id="ARBA00022692"/>
    </source>
</evidence>